<dbReference type="SUPFAM" id="SSF57756">
    <property type="entry name" value="Retrovirus zinc finger-like domains"/>
    <property type="match status" value="1"/>
</dbReference>
<evidence type="ECO:0000256" key="1">
    <source>
        <dbReference type="SAM" id="Coils"/>
    </source>
</evidence>
<feature type="coiled-coil region" evidence="1">
    <location>
        <begin position="2"/>
        <end position="29"/>
    </location>
</feature>
<comment type="caution">
    <text evidence="2">The sequence shown here is derived from an EMBL/GenBank/DDBJ whole genome shotgun (WGS) entry which is preliminary data.</text>
</comment>
<gene>
    <name evidence="2" type="ORF">FWK35_00012624</name>
</gene>
<dbReference type="Gene3D" id="4.10.60.10">
    <property type="entry name" value="Zinc finger, CCHC-type"/>
    <property type="match status" value="1"/>
</dbReference>
<dbReference type="OrthoDB" id="7541924at2759"/>
<protein>
    <submittedName>
        <fullName evidence="2">Uncharacterized protein</fullName>
    </submittedName>
</protein>
<dbReference type="GO" id="GO:0008270">
    <property type="term" value="F:zinc ion binding"/>
    <property type="evidence" value="ECO:0007669"/>
    <property type="project" value="InterPro"/>
</dbReference>
<keyword evidence="3" id="KW-1185">Reference proteome</keyword>
<reference evidence="2 3" key="1">
    <citation type="submission" date="2019-08" db="EMBL/GenBank/DDBJ databases">
        <title>Whole genome of Aphis craccivora.</title>
        <authorList>
            <person name="Voronova N.V."/>
            <person name="Shulinski R.S."/>
            <person name="Bandarenka Y.V."/>
            <person name="Zhorov D.G."/>
            <person name="Warner D."/>
        </authorList>
    </citation>
    <scope>NUCLEOTIDE SEQUENCE [LARGE SCALE GENOMIC DNA]</scope>
    <source>
        <strain evidence="2">180601</strain>
        <tissue evidence="2">Whole Body</tissue>
    </source>
</reference>
<accession>A0A6G0YNE7</accession>
<dbReference type="InterPro" id="IPR036875">
    <property type="entry name" value="Znf_CCHC_sf"/>
</dbReference>
<organism evidence="2 3">
    <name type="scientific">Aphis craccivora</name>
    <name type="common">Cowpea aphid</name>
    <dbReference type="NCBI Taxonomy" id="307492"/>
    <lineage>
        <taxon>Eukaryota</taxon>
        <taxon>Metazoa</taxon>
        <taxon>Ecdysozoa</taxon>
        <taxon>Arthropoda</taxon>
        <taxon>Hexapoda</taxon>
        <taxon>Insecta</taxon>
        <taxon>Pterygota</taxon>
        <taxon>Neoptera</taxon>
        <taxon>Paraneoptera</taxon>
        <taxon>Hemiptera</taxon>
        <taxon>Sternorrhyncha</taxon>
        <taxon>Aphidomorpha</taxon>
        <taxon>Aphidoidea</taxon>
        <taxon>Aphididae</taxon>
        <taxon>Aphidini</taxon>
        <taxon>Aphis</taxon>
        <taxon>Aphis</taxon>
    </lineage>
</organism>
<dbReference type="EMBL" id="VUJU01003176">
    <property type="protein sequence ID" value="KAF0758864.1"/>
    <property type="molecule type" value="Genomic_DNA"/>
</dbReference>
<dbReference type="Proteomes" id="UP000478052">
    <property type="component" value="Unassembled WGS sequence"/>
</dbReference>
<proteinExistence type="predicted"/>
<keyword evidence="1" id="KW-0175">Coiled coil</keyword>
<evidence type="ECO:0000313" key="3">
    <source>
        <dbReference type="Proteomes" id="UP000478052"/>
    </source>
</evidence>
<evidence type="ECO:0000313" key="2">
    <source>
        <dbReference type="EMBL" id="KAF0758864.1"/>
    </source>
</evidence>
<sequence>MNNKLKMSNEKLNKKIENLLENKNSNSNKNTFFRNLNLQSYHSYLHAFETIIGNIQPQQCKICLKNDHITENCYFNNKPTITCQICYKAGHSAKTCRSINQNLKN</sequence>
<dbReference type="AlphaFoldDB" id="A0A6G0YNE7"/>
<name>A0A6G0YNE7_APHCR</name>
<dbReference type="GO" id="GO:0003676">
    <property type="term" value="F:nucleic acid binding"/>
    <property type="evidence" value="ECO:0007669"/>
    <property type="project" value="InterPro"/>
</dbReference>